<sequence>MKGNVAALPCDPAVWRNLCADGEDLARHARAHIESLLHASRLR</sequence>
<name>A0A542Z988_9MICO</name>
<dbReference type="RefSeq" id="WP_281286371.1">
    <property type="nucleotide sequence ID" value="NZ_BAAAKX010000015.1"/>
</dbReference>
<reference evidence="1 2" key="1">
    <citation type="submission" date="2019-06" db="EMBL/GenBank/DDBJ databases">
        <title>Sequencing the genomes of 1000 actinobacteria strains.</title>
        <authorList>
            <person name="Klenk H.-P."/>
        </authorList>
    </citation>
    <scope>NUCLEOTIDE SEQUENCE [LARGE SCALE GENOMIC DNA]</scope>
    <source>
        <strain evidence="1 2">DSM 18082</strain>
    </source>
</reference>
<proteinExistence type="predicted"/>
<dbReference type="EMBL" id="VFOQ01000002">
    <property type="protein sequence ID" value="TQL56909.1"/>
    <property type="molecule type" value="Genomic_DNA"/>
</dbReference>
<dbReference type="Proteomes" id="UP000319514">
    <property type="component" value="Unassembled WGS sequence"/>
</dbReference>
<organism evidence="1 2">
    <name type="scientific">Oryzihumus leptocrescens</name>
    <dbReference type="NCBI Taxonomy" id="297536"/>
    <lineage>
        <taxon>Bacteria</taxon>
        <taxon>Bacillati</taxon>
        <taxon>Actinomycetota</taxon>
        <taxon>Actinomycetes</taxon>
        <taxon>Micrococcales</taxon>
        <taxon>Intrasporangiaceae</taxon>
        <taxon>Oryzihumus</taxon>
    </lineage>
</organism>
<keyword evidence="2" id="KW-1185">Reference proteome</keyword>
<dbReference type="AlphaFoldDB" id="A0A542Z988"/>
<protein>
    <submittedName>
        <fullName evidence="1">Uncharacterized protein</fullName>
    </submittedName>
</protein>
<comment type="caution">
    <text evidence="1">The sequence shown here is derived from an EMBL/GenBank/DDBJ whole genome shotgun (WGS) entry which is preliminary data.</text>
</comment>
<evidence type="ECO:0000313" key="1">
    <source>
        <dbReference type="EMBL" id="TQL56909.1"/>
    </source>
</evidence>
<gene>
    <name evidence="1" type="ORF">FB474_3675</name>
</gene>
<evidence type="ECO:0000313" key="2">
    <source>
        <dbReference type="Proteomes" id="UP000319514"/>
    </source>
</evidence>
<accession>A0A542Z988</accession>